<dbReference type="GO" id="GO:0008706">
    <property type="term" value="F:6-phospho-beta-glucosidase activity"/>
    <property type="evidence" value="ECO:0007669"/>
    <property type="project" value="UniProtKB-EC"/>
</dbReference>
<keyword evidence="5" id="KW-0464">Manganese</keyword>
<dbReference type="GO" id="GO:0016616">
    <property type="term" value="F:oxidoreductase activity, acting on the CH-OH group of donors, NAD or NADP as acceptor"/>
    <property type="evidence" value="ECO:0007669"/>
    <property type="project" value="InterPro"/>
</dbReference>
<keyword evidence="6 8" id="KW-0326">Glycosidase</keyword>
<dbReference type="AlphaFoldDB" id="A0A239WTM6"/>
<dbReference type="PANTHER" id="PTHR32092:SF5">
    <property type="entry name" value="6-PHOSPHO-BETA-GLUCOSIDASE"/>
    <property type="match status" value="1"/>
</dbReference>
<proteinExistence type="predicted"/>
<dbReference type="SUPFAM" id="SSF56327">
    <property type="entry name" value="LDH C-terminal domain-like"/>
    <property type="match status" value="1"/>
</dbReference>
<evidence type="ECO:0000313" key="8">
    <source>
        <dbReference type="EMBL" id="SNV37827.1"/>
    </source>
</evidence>
<feature type="domain" description="Glycosyl hydrolase family 4 C-terminal" evidence="7">
    <location>
        <begin position="2"/>
        <end position="106"/>
    </location>
</feature>
<comment type="cofactor">
    <cofactor evidence="1">
        <name>NAD(+)</name>
        <dbReference type="ChEBI" id="CHEBI:57540"/>
    </cofactor>
</comment>
<dbReference type="InterPro" id="IPR022616">
    <property type="entry name" value="Glyco_hydro_4_C"/>
</dbReference>
<protein>
    <submittedName>
        <fullName evidence="8">Alpha-galactosidase/6-phospho-beta-glucosidase</fullName>
        <ecNumber evidence="8">3.2.1.86</ecNumber>
    </submittedName>
</protein>
<dbReference type="InterPro" id="IPR001088">
    <property type="entry name" value="Glyco_hydro_4"/>
</dbReference>
<evidence type="ECO:0000256" key="2">
    <source>
        <dbReference type="ARBA" id="ARBA00022723"/>
    </source>
</evidence>
<dbReference type="GO" id="GO:0046872">
    <property type="term" value="F:metal ion binding"/>
    <property type="evidence" value="ECO:0007669"/>
    <property type="project" value="UniProtKB-KW"/>
</dbReference>
<keyword evidence="4" id="KW-0520">NAD</keyword>
<dbReference type="InterPro" id="IPR015955">
    <property type="entry name" value="Lactate_DH/Glyco_Ohase_4_C"/>
</dbReference>
<evidence type="ECO:0000256" key="4">
    <source>
        <dbReference type="ARBA" id="ARBA00023027"/>
    </source>
</evidence>
<evidence type="ECO:0000256" key="3">
    <source>
        <dbReference type="ARBA" id="ARBA00022801"/>
    </source>
</evidence>
<dbReference type="EMBL" id="LT906454">
    <property type="protein sequence ID" value="SNV37827.1"/>
    <property type="molecule type" value="Genomic_DNA"/>
</dbReference>
<evidence type="ECO:0000259" key="7">
    <source>
        <dbReference type="Pfam" id="PF11975"/>
    </source>
</evidence>
<reference evidence="8 9" key="1">
    <citation type="submission" date="2017-06" db="EMBL/GenBank/DDBJ databases">
        <authorList>
            <consortium name="Pathogen Informatics"/>
        </authorList>
    </citation>
    <scope>NUCLEOTIDE SEQUENCE [LARGE SCALE GENOMIC DNA]</scope>
    <source>
        <strain evidence="8 9">NCTC11291</strain>
    </source>
</reference>
<name>A0A239WTM6_STRAI</name>
<dbReference type="Proteomes" id="UP000215144">
    <property type="component" value="Chromosome 1"/>
</dbReference>
<evidence type="ECO:0000256" key="5">
    <source>
        <dbReference type="ARBA" id="ARBA00023211"/>
    </source>
</evidence>
<evidence type="ECO:0000313" key="9">
    <source>
        <dbReference type="Proteomes" id="UP000215144"/>
    </source>
</evidence>
<dbReference type="Pfam" id="PF11975">
    <property type="entry name" value="Glyco_hydro_4C"/>
    <property type="match status" value="1"/>
</dbReference>
<sequence length="140" mass="15477">MEQRGGAYYSDLACQIIVAIYNDTHQELIVSTVNHGVIPFLPENCVVEVSSLITSHGALPLAPPKVPEFVKGYLQQMKQMELVTVEAAMSGDYHTALQAFMLNPLIPHGNQIEALLQEMLLAHRDYLPQFAASISRLDAE</sequence>
<evidence type="ECO:0000256" key="1">
    <source>
        <dbReference type="ARBA" id="ARBA00001911"/>
    </source>
</evidence>
<keyword evidence="2" id="KW-0479">Metal-binding</keyword>
<dbReference type="GO" id="GO:0005975">
    <property type="term" value="P:carbohydrate metabolic process"/>
    <property type="evidence" value="ECO:0007669"/>
    <property type="project" value="InterPro"/>
</dbReference>
<gene>
    <name evidence="8" type="primary">chbF_3</name>
    <name evidence="8" type="ORF">SAMEA4504048_00730</name>
</gene>
<organism evidence="8 9">
    <name type="scientific">Streptococcus acidominimus</name>
    <dbReference type="NCBI Taxonomy" id="1326"/>
    <lineage>
        <taxon>Bacteria</taxon>
        <taxon>Bacillati</taxon>
        <taxon>Bacillota</taxon>
        <taxon>Bacilli</taxon>
        <taxon>Lactobacillales</taxon>
        <taxon>Streptococcaceae</taxon>
        <taxon>Streptococcus</taxon>
    </lineage>
</organism>
<dbReference type="Gene3D" id="3.90.110.10">
    <property type="entry name" value="Lactate dehydrogenase/glycoside hydrolase, family 4, C-terminal"/>
    <property type="match status" value="1"/>
</dbReference>
<dbReference type="PANTHER" id="PTHR32092">
    <property type="entry name" value="6-PHOSPHO-BETA-GLUCOSIDASE-RELATED"/>
    <property type="match status" value="1"/>
</dbReference>
<dbReference type="EC" id="3.2.1.86" evidence="8"/>
<evidence type="ECO:0000256" key="6">
    <source>
        <dbReference type="ARBA" id="ARBA00023295"/>
    </source>
</evidence>
<keyword evidence="3 8" id="KW-0378">Hydrolase</keyword>
<dbReference type="KEGG" id="saco:SAME_00730"/>
<accession>A0A239WTM6</accession>